<reference evidence="11 13" key="1">
    <citation type="submission" date="2020-05" db="EMBL/GenBank/DDBJ databases">
        <title>Characterization of novel class B3 metallo-beta-lactamase from novel Pseudomonas species.</title>
        <authorList>
            <person name="Yamada K."/>
            <person name="Aoki K."/>
            <person name="Ishii Y."/>
        </authorList>
    </citation>
    <scope>NUCLEOTIDE SEQUENCE [LARGE SCALE GENOMIC DNA]</scope>
    <source>
        <strain evidence="11 13">TUM18999</strain>
        <strain evidence="12 14">TUM20286</strain>
    </source>
</reference>
<name>A0A6J4E503_9PSED</name>
<dbReference type="InterPro" id="IPR000014">
    <property type="entry name" value="PAS"/>
</dbReference>
<sequence length="928" mass="103845">MQSLVQGPSSLFSRLPSGRGLLLLACALVLVGGLATTLLLAATMYSSERVQLRERFVQVATERLSRVQERLGDQLKQLDALRRFFNNSSSVSRSEFHGFVEPLLSDTLAYSWVPRVAGSERGAYEAEARADGLEHFRFHELDGKGETIASPPRDYYLPVYYSVSNQAGRIPLGLDLASLPTRLALLEKARAGRRTVVSGQLKLLGLAAGDGKGILVVAPVFGRAGDPADVLRGFVISVIDLRQELEAGIPGEVLDNVAMRVTDTTDAAHPQTLYQSEAVAADGELTLARDIVFADRTYRLELSASDHFIHTNRTGVWYLVVATGGLITLLLAAYLMLLINQRQRALRLVAERTRELRERELELKLSEERWGFALDSAGHGVWDWQLEAGTVFYSPAWKHMLGYGADEVADELDLCLRLQHPEDAPAVDAALQRHLRGEVPIYQSEHRMRRKDGSWVWILDRGKVVEWNPDGSPRRMIGTQTDISASKAAELQLALAHGQLRGVLDAATQVSIIATDVDGFVLQFNVGAERMLGYSADEMLGKRPRMLHLESEIQARCEALSKRLSRPIRDFHHYVVEVTAGDCYDEHEWTYVRKDGSHLTGNLILTEVRDQNDALIGYLGIAVDVTDRKRVQAALEDRDRLLQKLSAQVPGAIYQYQLYPDGRHLFPYVSAGVRDILEVEPEQVNTDASLAFTRLHPEDLERIYASILHSAKAMQTWREDFRVLLPRQGLRWLRGESEPERMADGSVLWHGYITDVTGHKLVEQELRALSITDALTGVYNRRHFQERLENEIARAQRREGPLAVVMLDVDHFKQVNDLHGHEAGDRVLRQLCQRLGARLRRIDVLCRLGGEEFIVLCPDTNLEQAHTLAEALWQSLLREEMPGVGVVTASFGCASWREGETADALLRRVDSAVYAAKQGGRNQVRDAE</sequence>
<feature type="domain" description="PAS" evidence="7">
    <location>
        <begin position="496"/>
        <end position="542"/>
    </location>
</feature>
<dbReference type="EMBL" id="BQKM01000002">
    <property type="protein sequence ID" value="GJN51615.1"/>
    <property type="molecule type" value="Genomic_DNA"/>
</dbReference>
<dbReference type="InterPro" id="IPR000160">
    <property type="entry name" value="GGDEF_dom"/>
</dbReference>
<dbReference type="SMART" id="SM00091">
    <property type="entry name" value="PAS"/>
    <property type="match status" value="3"/>
</dbReference>
<evidence type="ECO:0000256" key="2">
    <source>
        <dbReference type="ARBA" id="ARBA00004533"/>
    </source>
</evidence>
<dbReference type="NCBIfam" id="TIGR00254">
    <property type="entry name" value="GGDEF"/>
    <property type="match status" value="1"/>
</dbReference>
<dbReference type="PROSITE" id="PS50887">
    <property type="entry name" value="GGDEF"/>
    <property type="match status" value="1"/>
</dbReference>
<feature type="transmembrane region" description="Helical" evidence="6">
    <location>
        <begin position="20"/>
        <end position="45"/>
    </location>
</feature>
<dbReference type="CDD" id="cd00130">
    <property type="entry name" value="PAS"/>
    <property type="match status" value="2"/>
</dbReference>
<evidence type="ECO:0000313" key="12">
    <source>
        <dbReference type="EMBL" id="GJN51615.1"/>
    </source>
</evidence>
<feature type="transmembrane region" description="Helical" evidence="6">
    <location>
        <begin position="316"/>
        <end position="339"/>
    </location>
</feature>
<keyword evidence="3 6" id="KW-0812">Transmembrane</keyword>
<dbReference type="InterPro" id="IPR042240">
    <property type="entry name" value="CHASE_sf"/>
</dbReference>
<dbReference type="RefSeq" id="WP_173173679.1">
    <property type="nucleotide sequence ID" value="NZ_AP023189.1"/>
</dbReference>
<dbReference type="KEGG" id="ptw:TUM18999_17620"/>
<dbReference type="PANTHER" id="PTHR44757">
    <property type="entry name" value="DIGUANYLATE CYCLASE DGCP"/>
    <property type="match status" value="1"/>
</dbReference>
<evidence type="ECO:0000256" key="3">
    <source>
        <dbReference type="ARBA" id="ARBA00022692"/>
    </source>
</evidence>
<dbReference type="InterPro" id="IPR001610">
    <property type="entry name" value="PAC"/>
</dbReference>
<dbReference type="EMBL" id="AP023189">
    <property type="protein sequence ID" value="BCG23571.1"/>
    <property type="molecule type" value="Genomic_DNA"/>
</dbReference>
<dbReference type="Pfam" id="PF13426">
    <property type="entry name" value="PAS_9"/>
    <property type="match status" value="1"/>
</dbReference>
<dbReference type="InterPro" id="IPR043128">
    <property type="entry name" value="Rev_trsase/Diguanyl_cyclase"/>
</dbReference>
<feature type="domain" description="PAC" evidence="8">
    <location>
        <begin position="585"/>
        <end position="637"/>
    </location>
</feature>
<dbReference type="SMART" id="SM01079">
    <property type="entry name" value="CHASE"/>
    <property type="match status" value="1"/>
</dbReference>
<evidence type="ECO:0000259" key="9">
    <source>
        <dbReference type="PROSITE" id="PS50839"/>
    </source>
</evidence>
<dbReference type="PANTHER" id="PTHR44757:SF2">
    <property type="entry name" value="BIOFILM ARCHITECTURE MAINTENANCE PROTEIN MBAA"/>
    <property type="match status" value="1"/>
</dbReference>
<accession>A0A6J4E503</accession>
<comment type="cofactor">
    <cofactor evidence="1">
        <name>Mg(2+)</name>
        <dbReference type="ChEBI" id="CHEBI:18420"/>
    </cofactor>
</comment>
<evidence type="ECO:0000259" key="10">
    <source>
        <dbReference type="PROSITE" id="PS50887"/>
    </source>
</evidence>
<dbReference type="GO" id="GO:0005886">
    <property type="term" value="C:plasma membrane"/>
    <property type="evidence" value="ECO:0007669"/>
    <property type="project" value="UniProtKB-SubCell"/>
</dbReference>
<dbReference type="Proteomes" id="UP001054892">
    <property type="component" value="Unassembled WGS sequence"/>
</dbReference>
<evidence type="ECO:0000313" key="11">
    <source>
        <dbReference type="EMBL" id="BCG23571.1"/>
    </source>
</evidence>
<dbReference type="InterPro" id="IPR000700">
    <property type="entry name" value="PAS-assoc_C"/>
</dbReference>
<dbReference type="PROSITE" id="PS50839">
    <property type="entry name" value="CHASE"/>
    <property type="match status" value="1"/>
</dbReference>
<dbReference type="AlphaFoldDB" id="A0A6J4E503"/>
<proteinExistence type="predicted"/>
<dbReference type="SUPFAM" id="SSF55073">
    <property type="entry name" value="Nucleotide cyclase"/>
    <property type="match status" value="1"/>
</dbReference>
<evidence type="ECO:0000259" key="8">
    <source>
        <dbReference type="PROSITE" id="PS50113"/>
    </source>
</evidence>
<evidence type="ECO:0000256" key="1">
    <source>
        <dbReference type="ARBA" id="ARBA00001946"/>
    </source>
</evidence>
<dbReference type="InterPro" id="IPR052155">
    <property type="entry name" value="Biofilm_reg_signaling"/>
</dbReference>
<evidence type="ECO:0000256" key="5">
    <source>
        <dbReference type="ARBA" id="ARBA00023136"/>
    </source>
</evidence>
<dbReference type="PROSITE" id="PS50113">
    <property type="entry name" value="PAC"/>
    <property type="match status" value="2"/>
</dbReference>
<dbReference type="GO" id="GO:0003824">
    <property type="term" value="F:catalytic activity"/>
    <property type="evidence" value="ECO:0007669"/>
    <property type="project" value="UniProtKB-ARBA"/>
</dbReference>
<dbReference type="Pfam" id="PF00990">
    <property type="entry name" value="GGDEF"/>
    <property type="match status" value="1"/>
</dbReference>
<dbReference type="FunFam" id="3.30.70.270:FF:000001">
    <property type="entry name" value="Diguanylate cyclase domain protein"/>
    <property type="match status" value="1"/>
</dbReference>
<comment type="subcellular location">
    <subcellularLocation>
        <location evidence="2">Cell inner membrane</location>
    </subcellularLocation>
</comment>
<dbReference type="InterPro" id="IPR006189">
    <property type="entry name" value="CHASE_dom"/>
</dbReference>
<feature type="domain" description="CHASE" evidence="9">
    <location>
        <begin position="87"/>
        <end position="301"/>
    </location>
</feature>
<dbReference type="InterPro" id="IPR013655">
    <property type="entry name" value="PAS_fold_3"/>
</dbReference>
<dbReference type="CDD" id="cd01949">
    <property type="entry name" value="GGDEF"/>
    <property type="match status" value="1"/>
</dbReference>
<evidence type="ECO:0000313" key="13">
    <source>
        <dbReference type="Proteomes" id="UP000509383"/>
    </source>
</evidence>
<dbReference type="SMART" id="SM00086">
    <property type="entry name" value="PAC"/>
    <property type="match status" value="3"/>
</dbReference>
<evidence type="ECO:0000256" key="4">
    <source>
        <dbReference type="ARBA" id="ARBA00022989"/>
    </source>
</evidence>
<dbReference type="PROSITE" id="PS50112">
    <property type="entry name" value="PAS"/>
    <property type="match status" value="2"/>
</dbReference>
<protein>
    <recommendedName>
        <fullName evidence="15">GGDEF domain-containing protein</fullName>
    </recommendedName>
</protein>
<dbReference type="Gene3D" id="3.30.70.270">
    <property type="match status" value="1"/>
</dbReference>
<gene>
    <name evidence="11" type="ORF">TUM18999_17620</name>
    <name evidence="12" type="ORF">TUM20286_13670</name>
</gene>
<evidence type="ECO:0000313" key="14">
    <source>
        <dbReference type="Proteomes" id="UP001054892"/>
    </source>
</evidence>
<dbReference type="Proteomes" id="UP000509383">
    <property type="component" value="Chromosome"/>
</dbReference>
<keyword evidence="14" id="KW-1185">Reference proteome</keyword>
<feature type="domain" description="GGDEF" evidence="10">
    <location>
        <begin position="800"/>
        <end position="928"/>
    </location>
</feature>
<dbReference type="NCBIfam" id="TIGR00229">
    <property type="entry name" value="sensory_box"/>
    <property type="match status" value="2"/>
</dbReference>
<dbReference type="SUPFAM" id="SSF55785">
    <property type="entry name" value="PYP-like sensor domain (PAS domain)"/>
    <property type="match status" value="3"/>
</dbReference>
<dbReference type="GO" id="GO:0007165">
    <property type="term" value="P:signal transduction"/>
    <property type="evidence" value="ECO:0007669"/>
    <property type="project" value="UniProtKB-ARBA"/>
</dbReference>
<dbReference type="InterPro" id="IPR029787">
    <property type="entry name" value="Nucleotide_cyclase"/>
</dbReference>
<feature type="domain" description="PAC" evidence="8">
    <location>
        <begin position="442"/>
        <end position="495"/>
    </location>
</feature>
<keyword evidence="5 6" id="KW-0472">Membrane</keyword>
<dbReference type="Pfam" id="PF03924">
    <property type="entry name" value="CHASE"/>
    <property type="match status" value="1"/>
</dbReference>
<evidence type="ECO:0008006" key="15">
    <source>
        <dbReference type="Google" id="ProtNLM"/>
    </source>
</evidence>
<organism evidence="11 13">
    <name type="scientific">Pseudomonas tohonis</name>
    <dbReference type="NCBI Taxonomy" id="2725477"/>
    <lineage>
        <taxon>Bacteria</taxon>
        <taxon>Pseudomonadati</taxon>
        <taxon>Pseudomonadota</taxon>
        <taxon>Gammaproteobacteria</taxon>
        <taxon>Pseudomonadales</taxon>
        <taxon>Pseudomonadaceae</taxon>
        <taxon>Pseudomonas</taxon>
    </lineage>
</organism>
<evidence type="ECO:0000256" key="6">
    <source>
        <dbReference type="SAM" id="Phobius"/>
    </source>
</evidence>
<feature type="domain" description="PAS" evidence="7">
    <location>
        <begin position="366"/>
        <end position="438"/>
    </location>
</feature>
<dbReference type="SMART" id="SM00267">
    <property type="entry name" value="GGDEF"/>
    <property type="match status" value="1"/>
</dbReference>
<keyword evidence="4 6" id="KW-1133">Transmembrane helix</keyword>
<dbReference type="Gene3D" id="3.30.450.350">
    <property type="entry name" value="CHASE domain"/>
    <property type="match status" value="1"/>
</dbReference>
<dbReference type="Gene3D" id="3.30.450.20">
    <property type="entry name" value="PAS domain"/>
    <property type="match status" value="3"/>
</dbReference>
<evidence type="ECO:0000259" key="7">
    <source>
        <dbReference type="PROSITE" id="PS50112"/>
    </source>
</evidence>
<dbReference type="InterPro" id="IPR035965">
    <property type="entry name" value="PAS-like_dom_sf"/>
</dbReference>
<dbReference type="Pfam" id="PF08447">
    <property type="entry name" value="PAS_3"/>
    <property type="match status" value="2"/>
</dbReference>